<reference evidence="2 3" key="2">
    <citation type="submission" date="2016-12" db="EMBL/GenBank/DDBJ databases">
        <title>Draft Genome Sequence of Cystobacter ferrugineus Strain Cbfe23.</title>
        <authorList>
            <person name="Akbar S."/>
            <person name="Dowd S.E."/>
            <person name="Stevens D.C."/>
        </authorList>
    </citation>
    <scope>NUCLEOTIDE SEQUENCE [LARGE SCALE GENOMIC DNA]</scope>
    <source>
        <strain evidence="2 3">Cbfe23</strain>
    </source>
</reference>
<keyword evidence="1" id="KW-0812">Transmembrane</keyword>
<dbReference type="OrthoDB" id="5380194at2"/>
<sequence>MPIVPSSPRQRRRARRGSSTVEFAIMAPLLVVLVLWSNYFWEVLRVRIKAAEAARFVAFEHTVRKDLGQITSEAQSRYQDLNGADTGVALGTGFRNKLTLSISAKDAPAPISGSLSEAGSRGGVSGMIGMISSLVGSTVESIIGRLGFDLSKGAVQSTVTVQLENKIIPERIGQFVTGFSDNKLNLGFKETFFVYHDTWRAWQQGDDPKDKSKVEGRVRDRVRKIAYMGLTDGPAGAGLSAIGAVLSLFKLEYAFDSDFINKAVMVKGVYDSGNFTAASRPTRTMPGDVLHAAYWQTEDKACFNNCEPEKVKYKRGLLSNSGRGDNWAMRAYQCRGPFFQGAVKSDQPESVYAKMNGSNEAKSYFNYGAKACAEDPNAKYTP</sequence>
<dbReference type="EMBL" id="MPIN01000002">
    <property type="protein sequence ID" value="OJH40868.1"/>
    <property type="molecule type" value="Genomic_DNA"/>
</dbReference>
<proteinExistence type="predicted"/>
<dbReference type="STRING" id="83449.BON30_08050"/>
<keyword evidence="3" id="KW-1185">Reference proteome</keyword>
<evidence type="ECO:0000313" key="3">
    <source>
        <dbReference type="Proteomes" id="UP000182229"/>
    </source>
</evidence>
<organism evidence="2 3">
    <name type="scientific">Cystobacter ferrugineus</name>
    <dbReference type="NCBI Taxonomy" id="83449"/>
    <lineage>
        <taxon>Bacteria</taxon>
        <taxon>Pseudomonadati</taxon>
        <taxon>Myxococcota</taxon>
        <taxon>Myxococcia</taxon>
        <taxon>Myxococcales</taxon>
        <taxon>Cystobacterineae</taxon>
        <taxon>Archangiaceae</taxon>
        <taxon>Cystobacter</taxon>
    </lineage>
</organism>
<protein>
    <submittedName>
        <fullName evidence="2">Pilus assembly protein TadE</fullName>
    </submittedName>
</protein>
<keyword evidence="1" id="KW-0472">Membrane</keyword>
<gene>
    <name evidence="2" type="ORF">BON30_08050</name>
</gene>
<comment type="caution">
    <text evidence="2">The sequence shown here is derived from an EMBL/GenBank/DDBJ whole genome shotgun (WGS) entry which is preliminary data.</text>
</comment>
<evidence type="ECO:0000313" key="2">
    <source>
        <dbReference type="EMBL" id="OJH40868.1"/>
    </source>
</evidence>
<evidence type="ECO:0000256" key="1">
    <source>
        <dbReference type="SAM" id="Phobius"/>
    </source>
</evidence>
<dbReference type="AlphaFoldDB" id="A0A1L9BF86"/>
<name>A0A1L9BF86_9BACT</name>
<feature type="transmembrane region" description="Helical" evidence="1">
    <location>
        <begin position="21"/>
        <end position="41"/>
    </location>
</feature>
<accession>A0A1L9BF86</accession>
<dbReference type="RefSeq" id="WP_071897307.1">
    <property type="nucleotide sequence ID" value="NZ_MPIN01000002.1"/>
</dbReference>
<reference evidence="3" key="1">
    <citation type="submission" date="2016-11" db="EMBL/GenBank/DDBJ databases">
        <authorList>
            <person name="Shukria A."/>
            <person name="Stevens D.C."/>
        </authorList>
    </citation>
    <scope>NUCLEOTIDE SEQUENCE [LARGE SCALE GENOMIC DNA]</scope>
    <source>
        <strain evidence="3">Cbfe23</strain>
    </source>
</reference>
<dbReference type="Proteomes" id="UP000182229">
    <property type="component" value="Unassembled WGS sequence"/>
</dbReference>
<keyword evidence="1" id="KW-1133">Transmembrane helix</keyword>